<evidence type="ECO:0000313" key="2">
    <source>
        <dbReference type="Proteomes" id="UP001157502"/>
    </source>
</evidence>
<accession>A0ACC2G7I6</accession>
<name>A0ACC2G7I6_DALPE</name>
<evidence type="ECO:0000313" key="1">
    <source>
        <dbReference type="EMBL" id="KAJ7999425.1"/>
    </source>
</evidence>
<dbReference type="EMBL" id="CM055743">
    <property type="protein sequence ID" value="KAJ7999425.1"/>
    <property type="molecule type" value="Genomic_DNA"/>
</dbReference>
<organism evidence="1 2">
    <name type="scientific">Dallia pectoralis</name>
    <name type="common">Alaska blackfish</name>
    <dbReference type="NCBI Taxonomy" id="75939"/>
    <lineage>
        <taxon>Eukaryota</taxon>
        <taxon>Metazoa</taxon>
        <taxon>Chordata</taxon>
        <taxon>Craniata</taxon>
        <taxon>Vertebrata</taxon>
        <taxon>Euteleostomi</taxon>
        <taxon>Actinopterygii</taxon>
        <taxon>Neopterygii</taxon>
        <taxon>Teleostei</taxon>
        <taxon>Protacanthopterygii</taxon>
        <taxon>Esociformes</taxon>
        <taxon>Umbridae</taxon>
        <taxon>Dallia</taxon>
    </lineage>
</organism>
<dbReference type="Proteomes" id="UP001157502">
    <property type="component" value="Chromosome 16"/>
</dbReference>
<proteinExistence type="predicted"/>
<gene>
    <name evidence="1" type="ORF">DPEC_G00194300</name>
</gene>
<sequence>MSGGHFTHLMTGLWVVWLSKDALVSGSKLWEVPTAPLGSSSNQTTSLEWEPQCQHHPLQDTVRITADIPPRLEGNWVSTRCEVRSGPEFLTRSYTFYQNRLFKVLQHFYADSGCMDPAYSLVAKGKLRLRQASWITRAPPRLNTTSTEWA</sequence>
<comment type="caution">
    <text evidence="1">The sequence shown here is derived from an EMBL/GenBank/DDBJ whole genome shotgun (WGS) entry which is preliminary data.</text>
</comment>
<reference evidence="1" key="1">
    <citation type="submission" date="2021-05" db="EMBL/GenBank/DDBJ databases">
        <authorList>
            <person name="Pan Q."/>
            <person name="Jouanno E."/>
            <person name="Zahm M."/>
            <person name="Klopp C."/>
            <person name="Cabau C."/>
            <person name="Louis A."/>
            <person name="Berthelot C."/>
            <person name="Parey E."/>
            <person name="Roest Crollius H."/>
            <person name="Montfort J."/>
            <person name="Robinson-Rechavi M."/>
            <person name="Bouchez O."/>
            <person name="Lampietro C."/>
            <person name="Lopez Roques C."/>
            <person name="Donnadieu C."/>
            <person name="Postlethwait J."/>
            <person name="Bobe J."/>
            <person name="Dillon D."/>
            <person name="Chandos A."/>
            <person name="von Hippel F."/>
            <person name="Guiguen Y."/>
        </authorList>
    </citation>
    <scope>NUCLEOTIDE SEQUENCE</scope>
    <source>
        <strain evidence="1">YG-Jan2019</strain>
    </source>
</reference>
<protein>
    <submittedName>
        <fullName evidence="1">Uncharacterized protein</fullName>
    </submittedName>
</protein>
<keyword evidence="2" id="KW-1185">Reference proteome</keyword>